<keyword evidence="2" id="KW-0813">Transport</keyword>
<dbReference type="GO" id="GO:0015288">
    <property type="term" value="F:porin activity"/>
    <property type="evidence" value="ECO:0007669"/>
    <property type="project" value="TreeGrafter"/>
</dbReference>
<keyword evidence="3" id="KW-1134">Transmembrane beta strand</keyword>
<accession>A0A3B1CMA0</accession>
<dbReference type="InterPro" id="IPR003423">
    <property type="entry name" value="OMP_efflux"/>
</dbReference>
<dbReference type="Pfam" id="PF02321">
    <property type="entry name" value="OEP"/>
    <property type="match status" value="1"/>
</dbReference>
<protein>
    <recommendedName>
        <fullName evidence="8">Heavy metal RND efflux outer membrane protein, CzcC family</fullName>
    </recommendedName>
</protein>
<dbReference type="PANTHER" id="PTHR30026">
    <property type="entry name" value="OUTER MEMBRANE PROTEIN TOLC"/>
    <property type="match status" value="1"/>
</dbReference>
<organism evidence="7">
    <name type="scientific">hydrothermal vent metagenome</name>
    <dbReference type="NCBI Taxonomy" id="652676"/>
    <lineage>
        <taxon>unclassified sequences</taxon>
        <taxon>metagenomes</taxon>
        <taxon>ecological metagenomes</taxon>
    </lineage>
</organism>
<keyword evidence="6" id="KW-0998">Cell outer membrane</keyword>
<dbReference type="SUPFAM" id="SSF56954">
    <property type="entry name" value="Outer membrane efflux proteins (OEP)"/>
    <property type="match status" value="1"/>
</dbReference>
<gene>
    <name evidence="7" type="ORF">MNBD_NITROSPIRAE01-448</name>
</gene>
<sequence>MVVLAGFLFLNPGPALAAEQVHLSTLVHRVLGKHPRILAAQSKVKSARAREKAADQALYNPDFQLEYEDASDVTKTLALSQSIDWADKRSARTHVARLEYDAAIAQLIVVRQELALELLTALAGYHSADDLRRIGEQRRDVMQRFLSLSEQRHRAGDLAQVALDLARLASMEARLELARLRGGQAQAEQGLMNVAETRPALWPDMPEIPALTLIQNSNPEALLEQLPRLRVLQAQVAIASAAVVQRQSERRADPTIALRGGRESSDNVIGLSFSIPLFVRNTFSAEVDAANADAIEMEQRAKDAHRRSRARLMSASRRFELSRTAWQDWMQLGQQSLDSQVQLLERLWSAGELSTTDYLVQLKQTLDTRSAAAALRGSLWQAWFEWLSASGKTEHWLGLKG</sequence>
<keyword evidence="4" id="KW-0812">Transmembrane</keyword>
<reference evidence="7" key="1">
    <citation type="submission" date="2018-06" db="EMBL/GenBank/DDBJ databases">
        <authorList>
            <person name="Zhirakovskaya E."/>
        </authorList>
    </citation>
    <scope>NUCLEOTIDE SEQUENCE</scope>
</reference>
<dbReference type="EMBL" id="UOGF01000073">
    <property type="protein sequence ID" value="VAX31289.1"/>
    <property type="molecule type" value="Genomic_DNA"/>
</dbReference>
<dbReference type="GO" id="GO:0015562">
    <property type="term" value="F:efflux transmembrane transporter activity"/>
    <property type="evidence" value="ECO:0007669"/>
    <property type="project" value="InterPro"/>
</dbReference>
<evidence type="ECO:0000313" key="7">
    <source>
        <dbReference type="EMBL" id="VAX31289.1"/>
    </source>
</evidence>
<evidence type="ECO:0000256" key="2">
    <source>
        <dbReference type="ARBA" id="ARBA00022448"/>
    </source>
</evidence>
<evidence type="ECO:0000256" key="3">
    <source>
        <dbReference type="ARBA" id="ARBA00022452"/>
    </source>
</evidence>
<name>A0A3B1CMA0_9ZZZZ</name>
<dbReference type="InterPro" id="IPR051906">
    <property type="entry name" value="TolC-like"/>
</dbReference>
<dbReference type="AlphaFoldDB" id="A0A3B1CMA0"/>
<dbReference type="GO" id="GO:1990281">
    <property type="term" value="C:efflux pump complex"/>
    <property type="evidence" value="ECO:0007669"/>
    <property type="project" value="TreeGrafter"/>
</dbReference>
<evidence type="ECO:0000256" key="5">
    <source>
        <dbReference type="ARBA" id="ARBA00023136"/>
    </source>
</evidence>
<evidence type="ECO:0000256" key="4">
    <source>
        <dbReference type="ARBA" id="ARBA00022692"/>
    </source>
</evidence>
<evidence type="ECO:0000256" key="6">
    <source>
        <dbReference type="ARBA" id="ARBA00023237"/>
    </source>
</evidence>
<comment type="subcellular location">
    <subcellularLocation>
        <location evidence="1">Cell outer membrane</location>
    </subcellularLocation>
</comment>
<evidence type="ECO:0008006" key="8">
    <source>
        <dbReference type="Google" id="ProtNLM"/>
    </source>
</evidence>
<proteinExistence type="predicted"/>
<dbReference type="GO" id="GO:0009279">
    <property type="term" value="C:cell outer membrane"/>
    <property type="evidence" value="ECO:0007669"/>
    <property type="project" value="UniProtKB-SubCell"/>
</dbReference>
<dbReference type="Gene3D" id="1.20.1600.10">
    <property type="entry name" value="Outer membrane efflux proteins (OEP)"/>
    <property type="match status" value="1"/>
</dbReference>
<keyword evidence="5" id="KW-0472">Membrane</keyword>
<evidence type="ECO:0000256" key="1">
    <source>
        <dbReference type="ARBA" id="ARBA00004442"/>
    </source>
</evidence>
<dbReference type="PANTHER" id="PTHR30026:SF20">
    <property type="entry name" value="OUTER MEMBRANE PROTEIN TOLC"/>
    <property type="match status" value="1"/>
</dbReference>